<dbReference type="GO" id="GO:0008898">
    <property type="term" value="F:S-adenosylmethionine-homocysteine S-methyltransferase activity"/>
    <property type="evidence" value="ECO:0007669"/>
    <property type="project" value="TreeGrafter"/>
</dbReference>
<dbReference type="AlphaFoldDB" id="A0A6J5ZPV6"/>
<reference evidence="6" key="1">
    <citation type="submission" date="2020-05" db="EMBL/GenBank/DDBJ databases">
        <authorList>
            <person name="Chiriac C."/>
            <person name="Salcher M."/>
            <person name="Ghai R."/>
            <person name="Kavagutti S V."/>
        </authorList>
    </citation>
    <scope>NUCLEOTIDE SEQUENCE</scope>
</reference>
<dbReference type="GO" id="GO:0032259">
    <property type="term" value="P:methylation"/>
    <property type="evidence" value="ECO:0007669"/>
    <property type="project" value="UniProtKB-KW"/>
</dbReference>
<dbReference type="NCBIfam" id="NF007020">
    <property type="entry name" value="PRK09485.1"/>
    <property type="match status" value="1"/>
</dbReference>
<dbReference type="GO" id="GO:0008270">
    <property type="term" value="F:zinc ion binding"/>
    <property type="evidence" value="ECO:0007669"/>
    <property type="project" value="InterPro"/>
</dbReference>
<dbReference type="Pfam" id="PF02574">
    <property type="entry name" value="S-methyl_trans"/>
    <property type="match status" value="1"/>
</dbReference>
<dbReference type="SUPFAM" id="SSF82282">
    <property type="entry name" value="Homocysteine S-methyltransferase"/>
    <property type="match status" value="1"/>
</dbReference>
<protein>
    <submittedName>
        <fullName evidence="6">Unannotated protein</fullName>
    </submittedName>
</protein>
<evidence type="ECO:0000259" key="5">
    <source>
        <dbReference type="PROSITE" id="PS50970"/>
    </source>
</evidence>
<feature type="domain" description="Hcy-binding" evidence="5">
    <location>
        <begin position="12"/>
        <end position="308"/>
    </location>
</feature>
<sequence>MNDSHDFGNEGVSNFAEWIAAGPWPIDGGLSGELESLGHDLSDNLWSARLLKDDPQSIQQVHASYVTAGARVLITSSYQASRQGFSAAGLSGQQADELISTSVQIARNVASSAVTKVWVAASVGPYGAVLGGGQEYVGNYGISHSTLVDFHRERIEVLAAAQPDVFACETIPDLREVEALLEVLADYRHIPAWITMSCKNATDTCAGQPVAGLSDLVSSSSNVAGIGVNCTMPEFVSSLLEQLGSAKPLVVYPNAGRVWDGAARQWVGQGMTSIPSQAVTEWVTLGAQLIGGCCGLGPHAISDLDSQFEELRKSATQ</sequence>
<keyword evidence="1" id="KW-0489">Methyltransferase</keyword>
<evidence type="ECO:0000256" key="4">
    <source>
        <dbReference type="ARBA" id="ARBA00022833"/>
    </source>
</evidence>
<organism evidence="6">
    <name type="scientific">freshwater metagenome</name>
    <dbReference type="NCBI Taxonomy" id="449393"/>
    <lineage>
        <taxon>unclassified sequences</taxon>
        <taxon>metagenomes</taxon>
        <taxon>ecological metagenomes</taxon>
    </lineage>
</organism>
<evidence type="ECO:0000256" key="1">
    <source>
        <dbReference type="ARBA" id="ARBA00022603"/>
    </source>
</evidence>
<dbReference type="EMBL" id="CAESAJ010000190">
    <property type="protein sequence ID" value="CAB4344305.1"/>
    <property type="molecule type" value="Genomic_DNA"/>
</dbReference>
<dbReference type="InterPro" id="IPR003726">
    <property type="entry name" value="HCY_dom"/>
</dbReference>
<dbReference type="InterPro" id="IPR017226">
    <property type="entry name" value="BHMT-like"/>
</dbReference>
<proteinExistence type="predicted"/>
<dbReference type="PANTHER" id="PTHR46015">
    <property type="entry name" value="ZGC:172121"/>
    <property type="match status" value="1"/>
</dbReference>
<dbReference type="Gene3D" id="3.20.20.330">
    <property type="entry name" value="Homocysteine-binding-like domain"/>
    <property type="match status" value="1"/>
</dbReference>
<dbReference type="InterPro" id="IPR051486">
    <property type="entry name" value="Hcy_S-methyltransferase"/>
</dbReference>
<evidence type="ECO:0000256" key="3">
    <source>
        <dbReference type="ARBA" id="ARBA00022723"/>
    </source>
</evidence>
<dbReference type="PROSITE" id="PS50970">
    <property type="entry name" value="HCY"/>
    <property type="match status" value="1"/>
</dbReference>
<keyword evidence="4" id="KW-0862">Zinc</keyword>
<dbReference type="PIRSF" id="PIRSF037505">
    <property type="entry name" value="Betaine_HMT"/>
    <property type="match status" value="1"/>
</dbReference>
<keyword evidence="2" id="KW-0808">Transferase</keyword>
<dbReference type="InterPro" id="IPR036589">
    <property type="entry name" value="HCY_dom_sf"/>
</dbReference>
<keyword evidence="3" id="KW-0479">Metal-binding</keyword>
<evidence type="ECO:0000313" key="6">
    <source>
        <dbReference type="EMBL" id="CAB4344305.1"/>
    </source>
</evidence>
<name>A0A6J5ZPV6_9ZZZZ</name>
<dbReference type="GO" id="GO:0033528">
    <property type="term" value="P:S-methylmethionine cycle"/>
    <property type="evidence" value="ECO:0007669"/>
    <property type="project" value="TreeGrafter"/>
</dbReference>
<gene>
    <name evidence="6" type="ORF">UFOPK3770_01278</name>
</gene>
<evidence type="ECO:0000256" key="2">
    <source>
        <dbReference type="ARBA" id="ARBA00022679"/>
    </source>
</evidence>
<dbReference type="PANTHER" id="PTHR46015:SF1">
    <property type="entry name" value="HOMOCYSTEINE S-METHYLTRANSFERASE-LIKE ISOFORM 1"/>
    <property type="match status" value="1"/>
</dbReference>
<accession>A0A6J5ZPV6</accession>
<dbReference type="GO" id="GO:0009086">
    <property type="term" value="P:methionine biosynthetic process"/>
    <property type="evidence" value="ECO:0007669"/>
    <property type="project" value="InterPro"/>
</dbReference>